<evidence type="ECO:0000313" key="4">
    <source>
        <dbReference type="Proteomes" id="UP000821866"/>
    </source>
</evidence>
<evidence type="ECO:0000256" key="1">
    <source>
        <dbReference type="SAM" id="MobiDB-lite"/>
    </source>
</evidence>
<comment type="caution">
    <text evidence="3">The sequence shown here is derived from an EMBL/GenBank/DDBJ whole genome shotgun (WGS) entry which is preliminary data.</text>
</comment>
<proteinExistence type="predicted"/>
<reference evidence="3" key="2">
    <citation type="submission" date="2021-09" db="EMBL/GenBank/DDBJ databases">
        <authorList>
            <person name="Jia N."/>
            <person name="Wang J."/>
            <person name="Shi W."/>
            <person name="Du L."/>
            <person name="Sun Y."/>
            <person name="Zhan W."/>
            <person name="Jiang J."/>
            <person name="Wang Q."/>
            <person name="Zhang B."/>
            <person name="Ji P."/>
            <person name="Sakyi L.B."/>
            <person name="Cui X."/>
            <person name="Yuan T."/>
            <person name="Jiang B."/>
            <person name="Yang W."/>
            <person name="Lam T.T.-Y."/>
            <person name="Chang Q."/>
            <person name="Ding S."/>
            <person name="Wang X."/>
            <person name="Zhu J."/>
            <person name="Ruan X."/>
            <person name="Zhao L."/>
            <person name="Wei J."/>
            <person name="Que T."/>
            <person name="Du C."/>
            <person name="Cheng J."/>
            <person name="Dai P."/>
            <person name="Han X."/>
            <person name="Huang E."/>
            <person name="Gao Y."/>
            <person name="Liu J."/>
            <person name="Shao H."/>
            <person name="Ye R."/>
            <person name="Li L."/>
            <person name="Wei W."/>
            <person name="Wang X."/>
            <person name="Wang C."/>
            <person name="Huo Q."/>
            <person name="Li W."/>
            <person name="Guo W."/>
            <person name="Chen H."/>
            <person name="Chen S."/>
            <person name="Zhou L."/>
            <person name="Zhou L."/>
            <person name="Ni X."/>
            <person name="Tian J."/>
            <person name="Zhou Y."/>
            <person name="Sheng Y."/>
            <person name="Liu T."/>
            <person name="Pan Y."/>
            <person name="Xia L."/>
            <person name="Li J."/>
            <person name="Zhao F."/>
            <person name="Cao W."/>
        </authorList>
    </citation>
    <scope>NUCLEOTIDE SEQUENCE</scope>
    <source>
        <strain evidence="3">Rmic-2018</strain>
        <tissue evidence="3">Larvae</tissue>
    </source>
</reference>
<evidence type="ECO:0000313" key="3">
    <source>
        <dbReference type="EMBL" id="KAH7931530.1"/>
    </source>
</evidence>
<keyword evidence="4" id="KW-1185">Reference proteome</keyword>
<feature type="domain" description="DUF4708" evidence="2">
    <location>
        <begin position="91"/>
        <end position="177"/>
    </location>
</feature>
<dbReference type="Proteomes" id="UP000821866">
    <property type="component" value="Unassembled WGS sequence"/>
</dbReference>
<dbReference type="PANTHER" id="PTHR28495:SF1">
    <property type="entry name" value="GENE, 17266-RELATED"/>
    <property type="match status" value="1"/>
</dbReference>
<feature type="region of interest" description="Disordered" evidence="1">
    <location>
        <begin position="258"/>
        <end position="283"/>
    </location>
</feature>
<dbReference type="AlphaFoldDB" id="A0A9J6CSQ7"/>
<accession>A0A9J6CSQ7</accession>
<dbReference type="Pfam" id="PF15813">
    <property type="entry name" value="DUF4708"/>
    <property type="match status" value="1"/>
</dbReference>
<sequence length="283" mass="32746">MSDAAVFFFTNVNYDNLECVSLIYDNYELSIEASRQRHIYKTRELIFRESHVTAAPVLQAPYSVMATIPLVDLLGTSKISHETWVQLRENEVAIEPMECFVLPSMKIALATAVSFKLFSDCPFRSFKDLKKFWKNTYGYRLPCKTEPRMTFVKVRFQTRNDRYYVYPILCVRPTEVQPLAPINPDPIIGSFLQCVKLRMGQLLGEPFSMVSRSPAFPTPQLHWTAKDTRAHFEENNYEQHRADGWKKLKPNAVPTLFTFKPLPKERKPPKERTVPAPSSNETN</sequence>
<dbReference type="InterPro" id="IPR031643">
    <property type="entry name" value="DUF4708"/>
</dbReference>
<protein>
    <recommendedName>
        <fullName evidence="2">DUF4708 domain-containing protein</fullName>
    </recommendedName>
</protein>
<dbReference type="EMBL" id="JABSTU010006956">
    <property type="protein sequence ID" value="KAH7931530.1"/>
    <property type="molecule type" value="Genomic_DNA"/>
</dbReference>
<reference evidence="3" key="1">
    <citation type="journal article" date="2020" name="Cell">
        <title>Large-Scale Comparative Analyses of Tick Genomes Elucidate Their Genetic Diversity and Vector Capacities.</title>
        <authorList>
            <consortium name="Tick Genome and Microbiome Consortium (TIGMIC)"/>
            <person name="Jia N."/>
            <person name="Wang J."/>
            <person name="Shi W."/>
            <person name="Du L."/>
            <person name="Sun Y."/>
            <person name="Zhan W."/>
            <person name="Jiang J.F."/>
            <person name="Wang Q."/>
            <person name="Zhang B."/>
            <person name="Ji P."/>
            <person name="Bell-Sakyi L."/>
            <person name="Cui X.M."/>
            <person name="Yuan T.T."/>
            <person name="Jiang B.G."/>
            <person name="Yang W.F."/>
            <person name="Lam T.T."/>
            <person name="Chang Q.C."/>
            <person name="Ding S.J."/>
            <person name="Wang X.J."/>
            <person name="Zhu J.G."/>
            <person name="Ruan X.D."/>
            <person name="Zhao L."/>
            <person name="Wei J.T."/>
            <person name="Ye R.Z."/>
            <person name="Que T.C."/>
            <person name="Du C.H."/>
            <person name="Zhou Y.H."/>
            <person name="Cheng J.X."/>
            <person name="Dai P.F."/>
            <person name="Guo W.B."/>
            <person name="Han X.H."/>
            <person name="Huang E.J."/>
            <person name="Li L.F."/>
            <person name="Wei W."/>
            <person name="Gao Y.C."/>
            <person name="Liu J.Z."/>
            <person name="Shao H.Z."/>
            <person name="Wang X."/>
            <person name="Wang C.C."/>
            <person name="Yang T.C."/>
            <person name="Huo Q.B."/>
            <person name="Li W."/>
            <person name="Chen H.Y."/>
            <person name="Chen S.E."/>
            <person name="Zhou L.G."/>
            <person name="Ni X.B."/>
            <person name="Tian J.H."/>
            <person name="Sheng Y."/>
            <person name="Liu T."/>
            <person name="Pan Y.S."/>
            <person name="Xia L.Y."/>
            <person name="Li J."/>
            <person name="Zhao F."/>
            <person name="Cao W.C."/>
        </authorList>
    </citation>
    <scope>NUCLEOTIDE SEQUENCE</scope>
    <source>
        <strain evidence="3">Rmic-2018</strain>
    </source>
</reference>
<feature type="compositionally biased region" description="Basic and acidic residues" evidence="1">
    <location>
        <begin position="262"/>
        <end position="273"/>
    </location>
</feature>
<organism evidence="3 4">
    <name type="scientific">Rhipicephalus microplus</name>
    <name type="common">Cattle tick</name>
    <name type="synonym">Boophilus microplus</name>
    <dbReference type="NCBI Taxonomy" id="6941"/>
    <lineage>
        <taxon>Eukaryota</taxon>
        <taxon>Metazoa</taxon>
        <taxon>Ecdysozoa</taxon>
        <taxon>Arthropoda</taxon>
        <taxon>Chelicerata</taxon>
        <taxon>Arachnida</taxon>
        <taxon>Acari</taxon>
        <taxon>Parasitiformes</taxon>
        <taxon>Ixodida</taxon>
        <taxon>Ixodoidea</taxon>
        <taxon>Ixodidae</taxon>
        <taxon>Rhipicephalinae</taxon>
        <taxon>Rhipicephalus</taxon>
        <taxon>Boophilus</taxon>
    </lineage>
</organism>
<gene>
    <name evidence="3" type="ORF">HPB51_029820</name>
</gene>
<evidence type="ECO:0000259" key="2">
    <source>
        <dbReference type="Pfam" id="PF15813"/>
    </source>
</evidence>
<name>A0A9J6CSQ7_RHIMP</name>
<dbReference type="PANTHER" id="PTHR28495">
    <property type="entry name" value="HYPOTHETICAL PROTEIN LOC100359752"/>
    <property type="match status" value="1"/>
</dbReference>